<dbReference type="EMBL" id="FAOZ01000057">
    <property type="protein sequence ID" value="CUU61116.1"/>
    <property type="molecule type" value="Genomic_DNA"/>
</dbReference>
<gene>
    <name evidence="1" type="ORF">Ga0074812_1576</name>
</gene>
<reference evidence="2" key="1">
    <citation type="submission" date="2015-11" db="EMBL/GenBank/DDBJ databases">
        <authorList>
            <person name="Varghese N."/>
        </authorList>
    </citation>
    <scope>NUCLEOTIDE SEQUENCE [LARGE SCALE GENOMIC DNA]</scope>
    <source>
        <strain evidence="2">DSM 45899</strain>
    </source>
</reference>
<evidence type="ECO:0000313" key="1">
    <source>
        <dbReference type="EMBL" id="CUU61116.1"/>
    </source>
</evidence>
<protein>
    <submittedName>
        <fullName evidence="1">Uncharacterized protein</fullName>
    </submittedName>
</protein>
<name>A0A0S4R1M9_9ACTN</name>
<sequence length="168" mass="18164">MDLINRRRTADDAVIAVGGVRLDLLIEAGRHRERDRALRLQAAAESADRMEQVFPAMDTVTVDGADVGVLEHYDGGDELIAFVLAGHLTTPTALSAVRAWIDGPMTALCGASPYGNGLGSEDRVWSHAADRLSHTRIRVVAWEGEEAWMWADTPTGTGIPVTVYDLLA</sequence>
<dbReference type="RefSeq" id="WP_091287055.1">
    <property type="nucleotide sequence ID" value="NZ_FAOZ01000057.1"/>
</dbReference>
<dbReference type="AlphaFoldDB" id="A0A0S4R1M9"/>
<proteinExistence type="predicted"/>
<organism evidence="1 2">
    <name type="scientific">Parafrankia irregularis</name>
    <dbReference type="NCBI Taxonomy" id="795642"/>
    <lineage>
        <taxon>Bacteria</taxon>
        <taxon>Bacillati</taxon>
        <taxon>Actinomycetota</taxon>
        <taxon>Actinomycetes</taxon>
        <taxon>Frankiales</taxon>
        <taxon>Frankiaceae</taxon>
        <taxon>Parafrankia</taxon>
    </lineage>
</organism>
<dbReference type="Proteomes" id="UP000198802">
    <property type="component" value="Unassembled WGS sequence"/>
</dbReference>
<accession>A0A0S4R1M9</accession>
<evidence type="ECO:0000313" key="2">
    <source>
        <dbReference type="Proteomes" id="UP000198802"/>
    </source>
</evidence>
<keyword evidence="2" id="KW-1185">Reference proteome</keyword>